<sequence>MVQNLSREQYGFVIWVVGNNSIPEEIRSLTTFLSWENLGTCFWDLTCLGGILDFDLFVQSNALNGGVIDMLRRFGVEVHISQPPTKTKKRSNANRKGFPDIELGKAMHSRALERNPSPMLLISSDSRLHTDVSHITSLAFEIILFHTKKAPKDLKDLATKRVLWFDGVSKLTEVRI</sequence>
<reference evidence="1 2" key="1">
    <citation type="submission" date="2019-12" db="EMBL/GenBank/DDBJ databases">
        <authorList>
            <person name="Jiao W.-B."/>
            <person name="Schneeberger K."/>
        </authorList>
    </citation>
    <scope>NUCLEOTIDE SEQUENCE [LARGE SCALE GENOMIC DNA]</scope>
    <source>
        <strain evidence="2">cv. C24</strain>
    </source>
</reference>
<accession>A0A5S9XIH7</accession>
<dbReference type="Proteomes" id="UP000434276">
    <property type="component" value="Unassembled WGS sequence"/>
</dbReference>
<protein>
    <recommendedName>
        <fullName evidence="3">NYN domain-containing protein</fullName>
    </recommendedName>
</protein>
<dbReference type="ExpressionAtlas" id="A0A5S9XIH7">
    <property type="expression patterns" value="differential"/>
</dbReference>
<dbReference type="OrthoDB" id="10294639at2759"/>
<evidence type="ECO:0000313" key="1">
    <source>
        <dbReference type="EMBL" id="CAA0384624.1"/>
    </source>
</evidence>
<dbReference type="AlphaFoldDB" id="A0A5S9XIH7"/>
<evidence type="ECO:0008006" key="3">
    <source>
        <dbReference type="Google" id="ProtNLM"/>
    </source>
</evidence>
<dbReference type="EMBL" id="CACSHJ010000089">
    <property type="protein sequence ID" value="CAA0384624.1"/>
    <property type="molecule type" value="Genomic_DNA"/>
</dbReference>
<gene>
    <name evidence="1" type="ORF">C24_LOCUS14807</name>
</gene>
<name>A0A5S9XIH7_ARATH</name>
<proteinExistence type="predicted"/>
<evidence type="ECO:0000313" key="2">
    <source>
        <dbReference type="Proteomes" id="UP000434276"/>
    </source>
</evidence>
<organism evidence="1 2">
    <name type="scientific">Arabidopsis thaliana</name>
    <name type="common">Mouse-ear cress</name>
    <dbReference type="NCBI Taxonomy" id="3702"/>
    <lineage>
        <taxon>Eukaryota</taxon>
        <taxon>Viridiplantae</taxon>
        <taxon>Streptophyta</taxon>
        <taxon>Embryophyta</taxon>
        <taxon>Tracheophyta</taxon>
        <taxon>Spermatophyta</taxon>
        <taxon>Magnoliopsida</taxon>
        <taxon>eudicotyledons</taxon>
        <taxon>Gunneridae</taxon>
        <taxon>Pentapetalae</taxon>
        <taxon>rosids</taxon>
        <taxon>malvids</taxon>
        <taxon>Brassicales</taxon>
        <taxon>Brassicaceae</taxon>
        <taxon>Camelineae</taxon>
        <taxon>Arabidopsis</taxon>
    </lineage>
</organism>